<dbReference type="InterPro" id="IPR011659">
    <property type="entry name" value="WD40"/>
</dbReference>
<feature type="region of interest" description="Disordered" evidence="1">
    <location>
        <begin position="1"/>
        <end position="34"/>
    </location>
</feature>
<organism evidence="2 3">
    <name type="scientific">Noviluteimonas gilva</name>
    <dbReference type="NCBI Taxonomy" id="2682097"/>
    <lineage>
        <taxon>Bacteria</taxon>
        <taxon>Pseudomonadati</taxon>
        <taxon>Pseudomonadota</taxon>
        <taxon>Gammaproteobacteria</taxon>
        <taxon>Lysobacterales</taxon>
        <taxon>Lysobacteraceae</taxon>
        <taxon>Noviluteimonas</taxon>
    </lineage>
</organism>
<accession>A0A7C9I0A7</accession>
<dbReference type="Pfam" id="PF07676">
    <property type="entry name" value="PD40"/>
    <property type="match status" value="2"/>
</dbReference>
<evidence type="ECO:0000256" key="1">
    <source>
        <dbReference type="SAM" id="MobiDB-lite"/>
    </source>
</evidence>
<proteinExistence type="predicted"/>
<dbReference type="SUPFAM" id="SSF82171">
    <property type="entry name" value="DPP6 N-terminal domain-like"/>
    <property type="match status" value="1"/>
</dbReference>
<dbReference type="Gene3D" id="2.120.10.30">
    <property type="entry name" value="TolB, C-terminal domain"/>
    <property type="match status" value="1"/>
</dbReference>
<dbReference type="Proteomes" id="UP000479692">
    <property type="component" value="Unassembled WGS sequence"/>
</dbReference>
<reference evidence="2 3" key="1">
    <citation type="submission" date="2019-12" db="EMBL/GenBank/DDBJ databases">
        <authorList>
            <person name="Xu J."/>
        </authorList>
    </citation>
    <scope>NUCLEOTIDE SEQUENCE [LARGE SCALE GENOMIC DNA]</scope>
    <source>
        <strain evidence="2 3">HX-5-24</strain>
    </source>
</reference>
<protein>
    <submittedName>
        <fullName evidence="2">Uncharacterized protein</fullName>
    </submittedName>
</protein>
<sequence>MRPRSIGKRSDTHSNASEHGIHNHADSRPRRSASATVSVSSENCIVSSWPAVTTPSSVHHRQTAPMSRRRCRCMDATLPPGACVATAIRCVRHAARCVGHIGLAGRAAKARHAPRIHAKELSMQRAVLTLSLAAALLAAAAPALAGGKCPTPKVFAPGVISMPGNNWESRLTLSPDRSLALWAVGNGFAGEQLVVLMSRATRRGWSTPVLAPFSGTYDDVDTIFSPDGKTVFFSSRRPVNAGDPPRADFDLWRVRYDERHGFGTPVHLAGPSTDADELYPSIDRDGNLYYGSNRDNASWDVWRSRRQSNGAFSEGDKLSGAVNTDDYWEYNPEISPNGKTLLFASLSRPGGYGWGDIYRSDKRHGQFTSARNLGPCVNSTADDYHPTMLWEEGALIYLRNFIEDPDWYPDFFIIPLDL</sequence>
<name>A0A7C9I0A7_9GAMM</name>
<comment type="caution">
    <text evidence="2">The sequence shown here is derived from an EMBL/GenBank/DDBJ whole genome shotgun (WGS) entry which is preliminary data.</text>
</comment>
<dbReference type="AlphaFoldDB" id="A0A7C9I0A7"/>
<evidence type="ECO:0000313" key="2">
    <source>
        <dbReference type="EMBL" id="MUV15374.1"/>
    </source>
</evidence>
<dbReference type="EMBL" id="WOXT01000005">
    <property type="protein sequence ID" value="MUV15374.1"/>
    <property type="molecule type" value="Genomic_DNA"/>
</dbReference>
<gene>
    <name evidence="2" type="ORF">GN331_14300</name>
</gene>
<dbReference type="InterPro" id="IPR011042">
    <property type="entry name" value="6-blade_b-propeller_TolB-like"/>
</dbReference>
<keyword evidence="3" id="KW-1185">Reference proteome</keyword>
<feature type="compositionally biased region" description="Basic and acidic residues" evidence="1">
    <location>
        <begin position="19"/>
        <end position="29"/>
    </location>
</feature>
<evidence type="ECO:0000313" key="3">
    <source>
        <dbReference type="Proteomes" id="UP000479692"/>
    </source>
</evidence>